<dbReference type="InParanoid" id="A0A067PCA4"/>
<gene>
    <name evidence="1" type="ORF">JAAARDRAFT_482465</name>
</gene>
<sequence>MTFRARTIRSLGTCAGGIPIRGELGYRISDFGSMSDWRNQSHTRSLSTTLDWTQSILTHLTGLDPASRELIDTICPSLSLSLSFYLVATYRPRSSLVPNVASNRKTHKLQTSSKLRHSILCPTLHHYARNRTASCVNEYLLSHPDNRPTPCCCHLIPQPSSRPPTATPYRNPHRLIVASSCHLAHVLYYRFPLCSTILISSSKSCTNGSPESIISPVPFTIKL</sequence>
<protein>
    <submittedName>
        <fullName evidence="1">Uncharacterized protein</fullName>
    </submittedName>
</protein>
<name>A0A067PCA4_9AGAM</name>
<evidence type="ECO:0000313" key="1">
    <source>
        <dbReference type="EMBL" id="KDQ52394.1"/>
    </source>
</evidence>
<evidence type="ECO:0000313" key="2">
    <source>
        <dbReference type="Proteomes" id="UP000027265"/>
    </source>
</evidence>
<reference evidence="2" key="1">
    <citation type="journal article" date="2014" name="Proc. Natl. Acad. Sci. U.S.A.">
        <title>Extensive sampling of basidiomycete genomes demonstrates inadequacy of the white-rot/brown-rot paradigm for wood decay fungi.</title>
        <authorList>
            <person name="Riley R."/>
            <person name="Salamov A.A."/>
            <person name="Brown D.W."/>
            <person name="Nagy L.G."/>
            <person name="Floudas D."/>
            <person name="Held B.W."/>
            <person name="Levasseur A."/>
            <person name="Lombard V."/>
            <person name="Morin E."/>
            <person name="Otillar R."/>
            <person name="Lindquist E.A."/>
            <person name="Sun H."/>
            <person name="LaButti K.M."/>
            <person name="Schmutz J."/>
            <person name="Jabbour D."/>
            <person name="Luo H."/>
            <person name="Baker S.E."/>
            <person name="Pisabarro A.G."/>
            <person name="Walton J.D."/>
            <person name="Blanchette R.A."/>
            <person name="Henrissat B."/>
            <person name="Martin F."/>
            <person name="Cullen D."/>
            <person name="Hibbett D.S."/>
            <person name="Grigoriev I.V."/>
        </authorList>
    </citation>
    <scope>NUCLEOTIDE SEQUENCE [LARGE SCALE GENOMIC DNA]</scope>
    <source>
        <strain evidence="2">MUCL 33604</strain>
    </source>
</reference>
<dbReference type="EMBL" id="KL197740">
    <property type="protein sequence ID" value="KDQ52394.1"/>
    <property type="molecule type" value="Genomic_DNA"/>
</dbReference>
<accession>A0A067PCA4</accession>
<dbReference type="HOGENOM" id="CLU_1240301_0_0_1"/>
<organism evidence="1 2">
    <name type="scientific">Jaapia argillacea MUCL 33604</name>
    <dbReference type="NCBI Taxonomy" id="933084"/>
    <lineage>
        <taxon>Eukaryota</taxon>
        <taxon>Fungi</taxon>
        <taxon>Dikarya</taxon>
        <taxon>Basidiomycota</taxon>
        <taxon>Agaricomycotina</taxon>
        <taxon>Agaricomycetes</taxon>
        <taxon>Agaricomycetidae</taxon>
        <taxon>Jaapiales</taxon>
        <taxon>Jaapiaceae</taxon>
        <taxon>Jaapia</taxon>
    </lineage>
</organism>
<dbReference type="Proteomes" id="UP000027265">
    <property type="component" value="Unassembled WGS sequence"/>
</dbReference>
<dbReference type="AlphaFoldDB" id="A0A067PCA4"/>
<keyword evidence="2" id="KW-1185">Reference proteome</keyword>
<proteinExistence type="predicted"/>